<evidence type="ECO:0000313" key="3">
    <source>
        <dbReference type="Proteomes" id="UP001596105"/>
    </source>
</evidence>
<accession>A0ABW0LUN4</accession>
<evidence type="ECO:0000313" key="2">
    <source>
        <dbReference type="EMBL" id="MFC5469428.1"/>
    </source>
</evidence>
<dbReference type="CDD" id="cd07750">
    <property type="entry name" value="PolyPPase_VTC_like"/>
    <property type="match status" value="1"/>
</dbReference>
<keyword evidence="3" id="KW-1185">Reference proteome</keyword>
<organism evidence="2 3">
    <name type="scientific">Cohnella suwonensis</name>
    <dbReference type="NCBI Taxonomy" id="696072"/>
    <lineage>
        <taxon>Bacteria</taxon>
        <taxon>Bacillati</taxon>
        <taxon>Bacillota</taxon>
        <taxon>Bacilli</taxon>
        <taxon>Bacillales</taxon>
        <taxon>Paenibacillaceae</taxon>
        <taxon>Cohnella</taxon>
    </lineage>
</organism>
<dbReference type="InterPro" id="IPR033469">
    <property type="entry name" value="CYTH-like_dom_sf"/>
</dbReference>
<dbReference type="Pfam" id="PF09359">
    <property type="entry name" value="VTC"/>
    <property type="match status" value="1"/>
</dbReference>
<reference evidence="3" key="1">
    <citation type="journal article" date="2019" name="Int. J. Syst. Evol. Microbiol.">
        <title>The Global Catalogue of Microorganisms (GCM) 10K type strain sequencing project: providing services to taxonomists for standard genome sequencing and annotation.</title>
        <authorList>
            <consortium name="The Broad Institute Genomics Platform"/>
            <consortium name="The Broad Institute Genome Sequencing Center for Infectious Disease"/>
            <person name="Wu L."/>
            <person name="Ma J."/>
        </authorList>
    </citation>
    <scope>NUCLEOTIDE SEQUENCE [LARGE SCALE GENOMIC DNA]</scope>
    <source>
        <strain evidence="3">CCUG 57113</strain>
    </source>
</reference>
<dbReference type="InterPro" id="IPR042267">
    <property type="entry name" value="VTC_sf"/>
</dbReference>
<sequence>MEFLGQRLRHELKYYIHPHEYLTLRGRVSSFLPLDGFSVGSEGYVIRSLYFDGIHDQALYDKSHGIFSREKYRIRTYNGSDKTIKLERKSKYGEYVSKEAASLTRDEYDRILSGDVSFLATSDKPLLVDFHSAVAHRGFRPAVIVEYTREAYVYGPGDVRITFDKRMAAGINSVDLFDHTRRAALEVIQDSRTIMEVKYNEFFPETVRQLVQPDSHQRSAISKYLLCRETSLQHYKL</sequence>
<dbReference type="InterPro" id="IPR018966">
    <property type="entry name" value="VTC_domain"/>
</dbReference>
<protein>
    <submittedName>
        <fullName evidence="2">Polyphosphate polymerase domain-containing protein</fullName>
    </submittedName>
</protein>
<dbReference type="SUPFAM" id="SSF55154">
    <property type="entry name" value="CYTH-like phosphatases"/>
    <property type="match status" value="1"/>
</dbReference>
<dbReference type="RefSeq" id="WP_209750139.1">
    <property type="nucleotide sequence ID" value="NZ_JBHSMH010000034.1"/>
</dbReference>
<evidence type="ECO:0000259" key="1">
    <source>
        <dbReference type="Pfam" id="PF09359"/>
    </source>
</evidence>
<dbReference type="EMBL" id="JBHSMH010000034">
    <property type="protein sequence ID" value="MFC5469428.1"/>
    <property type="molecule type" value="Genomic_DNA"/>
</dbReference>
<comment type="caution">
    <text evidence="2">The sequence shown here is derived from an EMBL/GenBank/DDBJ whole genome shotgun (WGS) entry which is preliminary data.</text>
</comment>
<gene>
    <name evidence="2" type="ORF">ACFPPD_11915</name>
</gene>
<proteinExistence type="predicted"/>
<dbReference type="Gene3D" id="3.20.100.30">
    <property type="entry name" value="VTC, catalytic tunnel domain"/>
    <property type="match status" value="1"/>
</dbReference>
<feature type="domain" description="VTC" evidence="1">
    <location>
        <begin position="9"/>
        <end position="228"/>
    </location>
</feature>
<name>A0ABW0LUN4_9BACL</name>
<dbReference type="Proteomes" id="UP001596105">
    <property type="component" value="Unassembled WGS sequence"/>
</dbReference>